<accession>A0ABS9QDC3</accession>
<keyword evidence="3" id="KW-0804">Transcription</keyword>
<dbReference type="SUPFAM" id="SSF46785">
    <property type="entry name" value="Winged helix' DNA-binding domain"/>
    <property type="match status" value="1"/>
</dbReference>
<keyword evidence="1" id="KW-0805">Transcription regulation</keyword>
<proteinExistence type="predicted"/>
<dbReference type="EMBL" id="JAKREW010000007">
    <property type="protein sequence ID" value="MCG7505418.1"/>
    <property type="molecule type" value="Genomic_DNA"/>
</dbReference>
<dbReference type="InterPro" id="IPR036388">
    <property type="entry name" value="WH-like_DNA-bd_sf"/>
</dbReference>
<protein>
    <submittedName>
        <fullName evidence="5">Phosphonate metabolism transcriptional regulator PhnF</fullName>
    </submittedName>
</protein>
<keyword evidence="2" id="KW-0238">DNA-binding</keyword>
<dbReference type="Gene3D" id="3.40.1410.10">
    <property type="entry name" value="Chorismate lyase-like"/>
    <property type="match status" value="1"/>
</dbReference>
<dbReference type="InterPro" id="IPR011663">
    <property type="entry name" value="UTRA"/>
</dbReference>
<dbReference type="InterPro" id="IPR050679">
    <property type="entry name" value="Bact_HTH_transcr_reg"/>
</dbReference>
<feature type="domain" description="HTH gntR-type" evidence="4">
    <location>
        <begin position="65"/>
        <end position="133"/>
    </location>
</feature>
<dbReference type="Proteomes" id="UP001201701">
    <property type="component" value="Unassembled WGS sequence"/>
</dbReference>
<name>A0ABS9QDC3_9HYPH</name>
<dbReference type="Gene3D" id="1.10.10.10">
    <property type="entry name" value="Winged helix-like DNA-binding domain superfamily/Winged helix DNA-binding domain"/>
    <property type="match status" value="1"/>
</dbReference>
<evidence type="ECO:0000259" key="4">
    <source>
        <dbReference type="PROSITE" id="PS50949"/>
    </source>
</evidence>
<keyword evidence="6" id="KW-1185">Reference proteome</keyword>
<dbReference type="InterPro" id="IPR000524">
    <property type="entry name" value="Tscrpt_reg_HTH_GntR"/>
</dbReference>
<dbReference type="CDD" id="cd07377">
    <property type="entry name" value="WHTH_GntR"/>
    <property type="match status" value="1"/>
</dbReference>
<dbReference type="Pfam" id="PF00392">
    <property type="entry name" value="GntR"/>
    <property type="match status" value="1"/>
</dbReference>
<reference evidence="5 6" key="1">
    <citation type="submission" date="2022-02" db="EMBL/GenBank/DDBJ databases">
        <title>Draft genome sequence of Mezorhizobium retamae strain IRAMC:0171 isolated from Retama raetam nodules.</title>
        <authorList>
            <person name="Bengaied R."/>
            <person name="Sbissi I."/>
            <person name="Huber K."/>
            <person name="Ghodbane F."/>
            <person name="Nouioui I."/>
            <person name="Tarhouni M."/>
            <person name="Gtari M."/>
        </authorList>
    </citation>
    <scope>NUCLEOTIDE SEQUENCE [LARGE SCALE GENOMIC DNA]</scope>
    <source>
        <strain evidence="5 6">IRAMC:0171</strain>
    </source>
</reference>
<dbReference type="SUPFAM" id="SSF64288">
    <property type="entry name" value="Chorismate lyase-like"/>
    <property type="match status" value="1"/>
</dbReference>
<dbReference type="NCBIfam" id="TIGR02325">
    <property type="entry name" value="C_P_lyase_phnF"/>
    <property type="match status" value="1"/>
</dbReference>
<dbReference type="InterPro" id="IPR012702">
    <property type="entry name" value="CP_lyase_PhnF"/>
</dbReference>
<gene>
    <name evidence="5" type="primary">phnF</name>
    <name evidence="5" type="ORF">L4923_10385</name>
</gene>
<organism evidence="5 6">
    <name type="scientific">Mesorhizobium retamae</name>
    <dbReference type="NCBI Taxonomy" id="2912854"/>
    <lineage>
        <taxon>Bacteria</taxon>
        <taxon>Pseudomonadati</taxon>
        <taxon>Pseudomonadota</taxon>
        <taxon>Alphaproteobacteria</taxon>
        <taxon>Hyphomicrobiales</taxon>
        <taxon>Phyllobacteriaceae</taxon>
        <taxon>Mesorhizobium</taxon>
    </lineage>
</organism>
<dbReference type="SMART" id="SM00345">
    <property type="entry name" value="HTH_GNTR"/>
    <property type="match status" value="1"/>
</dbReference>
<dbReference type="PANTHER" id="PTHR44846:SF1">
    <property type="entry name" value="MANNOSYL-D-GLYCERATE TRANSPORT_METABOLISM SYSTEM REPRESSOR MNGR-RELATED"/>
    <property type="match status" value="1"/>
</dbReference>
<sequence length="301" mass="33409">MMRATHHMLAGTNARKIPAAALDRHSVIGYVKFIRMNTAACSFRMVGTQSACAVRNREVPEVSRQKNWEDVRDWLVKQIESGEMMVGSPLPIESELQKITGAGRHSLRRAIASLAEEGRLSVEQGRGTFVAAPPQIVYRIGRRTRFRETLLAQGIEPLREVISTEILPAPAHVAKMLGLAGGALVTRCVSRSYGNGVPVGIGIIWNCALRFPDMAERRRRGESVTDVYRSHGVADYQRRETMLSARKPEKWEARTLLQPTDSPVVEQEKIDVAPDGVPIGFSESIWAAGRVRFLIDTQENG</sequence>
<evidence type="ECO:0000313" key="5">
    <source>
        <dbReference type="EMBL" id="MCG7505418.1"/>
    </source>
</evidence>
<dbReference type="RefSeq" id="WP_239364469.1">
    <property type="nucleotide sequence ID" value="NZ_JAKREW010000007.1"/>
</dbReference>
<evidence type="ECO:0000256" key="1">
    <source>
        <dbReference type="ARBA" id="ARBA00023015"/>
    </source>
</evidence>
<dbReference type="PANTHER" id="PTHR44846">
    <property type="entry name" value="MANNOSYL-D-GLYCERATE TRANSPORT/METABOLISM SYSTEM REPRESSOR MNGR-RELATED"/>
    <property type="match status" value="1"/>
</dbReference>
<evidence type="ECO:0000256" key="3">
    <source>
        <dbReference type="ARBA" id="ARBA00023163"/>
    </source>
</evidence>
<dbReference type="SMART" id="SM00866">
    <property type="entry name" value="UTRA"/>
    <property type="match status" value="1"/>
</dbReference>
<evidence type="ECO:0000256" key="2">
    <source>
        <dbReference type="ARBA" id="ARBA00023125"/>
    </source>
</evidence>
<dbReference type="InterPro" id="IPR028978">
    <property type="entry name" value="Chorismate_lyase_/UTRA_dom_sf"/>
</dbReference>
<evidence type="ECO:0000313" key="6">
    <source>
        <dbReference type="Proteomes" id="UP001201701"/>
    </source>
</evidence>
<dbReference type="Pfam" id="PF07702">
    <property type="entry name" value="UTRA"/>
    <property type="match status" value="1"/>
</dbReference>
<comment type="caution">
    <text evidence="5">The sequence shown here is derived from an EMBL/GenBank/DDBJ whole genome shotgun (WGS) entry which is preliminary data.</text>
</comment>
<dbReference type="InterPro" id="IPR036390">
    <property type="entry name" value="WH_DNA-bd_sf"/>
</dbReference>
<dbReference type="PROSITE" id="PS50949">
    <property type="entry name" value="HTH_GNTR"/>
    <property type="match status" value="1"/>
</dbReference>